<gene>
    <name evidence="1" type="ORF">V865_002537</name>
</gene>
<reference evidence="1 2" key="1">
    <citation type="submission" date="2024-01" db="EMBL/GenBank/DDBJ databases">
        <title>Comparative genomics of Cryptococcus and Kwoniella reveals pathogenesis evolution and contrasting modes of karyotype evolution via chromosome fusion or intercentromeric recombination.</title>
        <authorList>
            <person name="Coelho M.A."/>
            <person name="David-Palma M."/>
            <person name="Shea T."/>
            <person name="Bowers K."/>
            <person name="McGinley-Smith S."/>
            <person name="Mohammad A.W."/>
            <person name="Gnirke A."/>
            <person name="Yurkov A.M."/>
            <person name="Nowrousian M."/>
            <person name="Sun S."/>
            <person name="Cuomo C.A."/>
            <person name="Heitman J."/>
        </authorList>
    </citation>
    <scope>NUCLEOTIDE SEQUENCE [LARGE SCALE GENOMIC DNA]</scope>
    <source>
        <strain evidence="1 2">PYCC6329</strain>
    </source>
</reference>
<evidence type="ECO:0000313" key="1">
    <source>
        <dbReference type="EMBL" id="WWD04468.1"/>
    </source>
</evidence>
<dbReference type="Proteomes" id="UP001358614">
    <property type="component" value="Chromosome 1"/>
</dbReference>
<dbReference type="RefSeq" id="XP_066082435.1">
    <property type="nucleotide sequence ID" value="XM_066226338.1"/>
</dbReference>
<keyword evidence="2" id="KW-1185">Reference proteome</keyword>
<name>A0AAX4KEK6_9TREE</name>
<dbReference type="GeneID" id="91101341"/>
<dbReference type="EMBL" id="CP144089">
    <property type="protein sequence ID" value="WWD04468.1"/>
    <property type="molecule type" value="Genomic_DNA"/>
</dbReference>
<evidence type="ECO:0000313" key="2">
    <source>
        <dbReference type="Proteomes" id="UP001358614"/>
    </source>
</evidence>
<dbReference type="AlphaFoldDB" id="A0AAX4KEK6"/>
<dbReference type="KEGG" id="ker:91101341"/>
<organism evidence="1 2">
    <name type="scientific">Kwoniella europaea PYCC6329</name>
    <dbReference type="NCBI Taxonomy" id="1423913"/>
    <lineage>
        <taxon>Eukaryota</taxon>
        <taxon>Fungi</taxon>
        <taxon>Dikarya</taxon>
        <taxon>Basidiomycota</taxon>
        <taxon>Agaricomycotina</taxon>
        <taxon>Tremellomycetes</taxon>
        <taxon>Tremellales</taxon>
        <taxon>Cryptococcaceae</taxon>
        <taxon>Kwoniella</taxon>
    </lineage>
</organism>
<sequence length="94" mass="10041">MPNPSKDGGTSIGIGIASLGWKRSSSPLQIPNTLLEDQDQDQDQGGQSQSICIWRIDPSTTTFSAGAPAVVATLHRITITILDLFPIFTSPLFT</sequence>
<accession>A0AAX4KEK6</accession>
<protein>
    <submittedName>
        <fullName evidence="1">Uncharacterized protein</fullName>
    </submittedName>
</protein>
<proteinExistence type="predicted"/>